<evidence type="ECO:0008006" key="4">
    <source>
        <dbReference type="Google" id="ProtNLM"/>
    </source>
</evidence>
<keyword evidence="3" id="KW-1185">Reference proteome</keyword>
<reference evidence="3" key="1">
    <citation type="journal article" date="2019" name="Int. J. Syst. Evol. Microbiol.">
        <title>The Global Catalogue of Microorganisms (GCM) 10K type strain sequencing project: providing services to taxonomists for standard genome sequencing and annotation.</title>
        <authorList>
            <consortium name="The Broad Institute Genomics Platform"/>
            <consortium name="The Broad Institute Genome Sequencing Center for Infectious Disease"/>
            <person name="Wu L."/>
            <person name="Ma J."/>
        </authorList>
    </citation>
    <scope>NUCLEOTIDE SEQUENCE [LARGE SCALE GENOMIC DNA]</scope>
    <source>
        <strain evidence="3">JCM 12389</strain>
    </source>
</reference>
<proteinExistence type="predicted"/>
<evidence type="ECO:0000313" key="2">
    <source>
        <dbReference type="EMBL" id="GAA0497613.1"/>
    </source>
</evidence>
<dbReference type="PANTHER" id="PTHR41309">
    <property type="entry name" value="MEMBRANE PROTEIN-RELATED"/>
    <property type="match status" value="1"/>
</dbReference>
<comment type="caution">
    <text evidence="2">The sequence shown here is derived from an EMBL/GenBank/DDBJ whole genome shotgun (WGS) entry which is preliminary data.</text>
</comment>
<feature type="transmembrane region" description="Helical" evidence="1">
    <location>
        <begin position="80"/>
        <end position="106"/>
    </location>
</feature>
<dbReference type="InterPro" id="IPR025699">
    <property type="entry name" value="ABC2_memb-like"/>
</dbReference>
<feature type="transmembrane region" description="Helical" evidence="1">
    <location>
        <begin position="112"/>
        <end position="132"/>
    </location>
</feature>
<protein>
    <recommendedName>
        <fullName evidence="4">ABC-2 type transport system permease protein</fullName>
    </recommendedName>
</protein>
<dbReference type="PANTHER" id="PTHR41309:SF2">
    <property type="entry name" value="MEMBRANE PROTEIN"/>
    <property type="match status" value="1"/>
</dbReference>
<feature type="transmembrane region" description="Helical" evidence="1">
    <location>
        <begin position="144"/>
        <end position="171"/>
    </location>
</feature>
<organism evidence="2 3">
    <name type="scientific">Salinibacillus aidingensis</name>
    <dbReference type="NCBI Taxonomy" id="237684"/>
    <lineage>
        <taxon>Bacteria</taxon>
        <taxon>Bacillati</taxon>
        <taxon>Bacillota</taxon>
        <taxon>Bacilli</taxon>
        <taxon>Bacillales</taxon>
        <taxon>Bacillaceae</taxon>
        <taxon>Salinibacillus</taxon>
    </lineage>
</organism>
<evidence type="ECO:0000256" key="1">
    <source>
        <dbReference type="SAM" id="Phobius"/>
    </source>
</evidence>
<keyword evidence="1" id="KW-0812">Transmembrane</keyword>
<dbReference type="Pfam" id="PF13346">
    <property type="entry name" value="ABC2_membrane_5"/>
    <property type="match status" value="1"/>
</dbReference>
<keyword evidence="1" id="KW-1133">Transmembrane helix</keyword>
<name>A0ABP3LC10_9BACI</name>
<feature type="transmembrane region" description="Helical" evidence="1">
    <location>
        <begin position="46"/>
        <end position="68"/>
    </location>
</feature>
<dbReference type="Proteomes" id="UP001500880">
    <property type="component" value="Unassembled WGS sequence"/>
</dbReference>
<dbReference type="EMBL" id="BAAADO010000005">
    <property type="protein sequence ID" value="GAA0497613.1"/>
    <property type="molecule type" value="Genomic_DNA"/>
</dbReference>
<sequence>MQGIATLLIILLMAMPSLEVIKTESKSDYDKFVLTLPITRSNVVQSHYTFYFCIVIIGAVLSYCIFYVYNNMTETPTDSLFNIVAMGLFVVLVAGSIVYPLLYIFGANKSDAIVLGGGIAGFFARFGFGYIVADLPLSSLKLDLSITIPILFITVGIILYIFSYFIALVIYQKKEF</sequence>
<keyword evidence="1" id="KW-0472">Membrane</keyword>
<gene>
    <name evidence="2" type="ORF">GCM10008986_25770</name>
</gene>
<accession>A0ABP3LC10</accession>
<evidence type="ECO:0000313" key="3">
    <source>
        <dbReference type="Proteomes" id="UP001500880"/>
    </source>
</evidence>